<gene>
    <name evidence="1" type="ORF">KN1_08870</name>
</gene>
<protein>
    <submittedName>
        <fullName evidence="1">Uncharacterized protein</fullName>
    </submittedName>
</protein>
<reference evidence="1 2" key="1">
    <citation type="submission" date="2021-04" db="EMBL/GenBank/DDBJ databases">
        <title>Complete genome sequence of Stygiolobus sp. KN-1.</title>
        <authorList>
            <person name="Nakamura K."/>
            <person name="Sakai H."/>
            <person name="Kurosawa N."/>
        </authorList>
    </citation>
    <scope>NUCLEOTIDE SEQUENCE [LARGE SCALE GENOMIC DNA]</scope>
    <source>
        <strain evidence="1 2">KN-1</strain>
    </source>
</reference>
<keyword evidence="2" id="KW-1185">Reference proteome</keyword>
<proteinExistence type="predicted"/>
<dbReference type="KEGG" id="csty:KN1_08870"/>
<name>A0A8D5U5S6_9CREN</name>
<dbReference type="Proteomes" id="UP000825123">
    <property type="component" value="Chromosome"/>
</dbReference>
<dbReference type="AlphaFoldDB" id="A0A8D5U5S6"/>
<evidence type="ECO:0000313" key="1">
    <source>
        <dbReference type="EMBL" id="BCU69590.1"/>
    </source>
</evidence>
<evidence type="ECO:0000313" key="2">
    <source>
        <dbReference type="Proteomes" id="UP000825123"/>
    </source>
</evidence>
<accession>A0A8D5U5S6</accession>
<sequence length="61" mass="6852">MVGMVSPPRCNSFRVWEGVRLIPLVEIRVSSKGELTPYFKRLCGLNAKEVNEVKSELGVEC</sequence>
<dbReference type="EMBL" id="AP024597">
    <property type="protein sequence ID" value="BCU69590.1"/>
    <property type="molecule type" value="Genomic_DNA"/>
</dbReference>
<dbReference type="GeneID" id="66162640"/>
<dbReference type="RefSeq" id="WP_221289599.1">
    <property type="nucleotide sequence ID" value="NZ_AP024597.1"/>
</dbReference>
<organism evidence="1 2">
    <name type="scientific">Stygiolobus caldivivus</name>
    <dbReference type="NCBI Taxonomy" id="2824673"/>
    <lineage>
        <taxon>Archaea</taxon>
        <taxon>Thermoproteota</taxon>
        <taxon>Thermoprotei</taxon>
        <taxon>Sulfolobales</taxon>
        <taxon>Sulfolobaceae</taxon>
        <taxon>Stygiolobus</taxon>
    </lineage>
</organism>